<feature type="compositionally biased region" description="Basic and acidic residues" evidence="2">
    <location>
        <begin position="813"/>
        <end position="823"/>
    </location>
</feature>
<proteinExistence type="predicted"/>
<gene>
    <name evidence="3" type="ORF">BSZ37_10550</name>
</gene>
<feature type="compositionally biased region" description="Low complexity" evidence="2">
    <location>
        <begin position="749"/>
        <end position="769"/>
    </location>
</feature>
<dbReference type="EMBL" id="MQWD01000001">
    <property type="protein sequence ID" value="PAP76840.1"/>
    <property type="molecule type" value="Genomic_DNA"/>
</dbReference>
<feature type="region of interest" description="Disordered" evidence="2">
    <location>
        <begin position="965"/>
        <end position="984"/>
    </location>
</feature>
<feature type="repeat" description="TPR" evidence="1">
    <location>
        <begin position="213"/>
        <end position="246"/>
    </location>
</feature>
<dbReference type="Pfam" id="PF13432">
    <property type="entry name" value="TPR_16"/>
    <property type="match status" value="2"/>
</dbReference>
<dbReference type="Gene3D" id="1.25.40.10">
    <property type="entry name" value="Tetratricopeptide repeat domain"/>
    <property type="match status" value="3"/>
</dbReference>
<feature type="compositionally biased region" description="Acidic residues" evidence="2">
    <location>
        <begin position="803"/>
        <end position="812"/>
    </location>
</feature>
<dbReference type="RefSeq" id="WP_179299569.1">
    <property type="nucleotide sequence ID" value="NZ_MQWD01000001.1"/>
</dbReference>
<feature type="region of interest" description="Disordered" evidence="2">
    <location>
        <begin position="922"/>
        <end position="959"/>
    </location>
</feature>
<protein>
    <submittedName>
        <fullName evidence="3">Uncharacterized protein</fullName>
    </submittedName>
</protein>
<dbReference type="SUPFAM" id="SSF48452">
    <property type="entry name" value="TPR-like"/>
    <property type="match status" value="2"/>
</dbReference>
<evidence type="ECO:0000256" key="1">
    <source>
        <dbReference type="PROSITE-ProRule" id="PRU00339"/>
    </source>
</evidence>
<evidence type="ECO:0000256" key="2">
    <source>
        <dbReference type="SAM" id="MobiDB-lite"/>
    </source>
</evidence>
<evidence type="ECO:0000313" key="3">
    <source>
        <dbReference type="EMBL" id="PAP76840.1"/>
    </source>
</evidence>
<sequence length="1075" mass="114813">MLLALVGLGIGLSGCKAGSPLHSRYNNFRAYYNTFYNAERSLEEGEGALERSAVTIDRNQFVAVFPVTTGAATAGPFQEAIDKSADLLRERPSSKWADDALLVIGKAYFYQRNFAGADQKFRETMAAAEAVGDDRLEDEARFWLGRTYAASNRFDEGVAVLEEGLADEEGDQRWHPQMQLALGELYARAGRWDEAAEELRLGAPEEGDADVAARAYVLLGQVEEQAERWDEAAQAYTEALRRNPAYELGYAARLGRALVIGLQAGRPREGLDIIRAMRSDDKNYDRRGELALVEARLRAADGQADRALGLFRDVLYDETLAGQNVRGQAHYRLAEFYRDALDDYVRASAHFDTAATSLRAPSGDVRPTRGAILDVSGEAQTYRALAETARQIAATDSLLALGDLSEEAFEARIAEIEAQRLRQYREEQRQLQEARTAQEFSGAPGVMGQERGAERGGAAQPTPSADAGFLSYRAPSSIQAGLIAFEQAWGDRPLVPNWRRRAAIQAGDVASARGVIEGEVEGGFGINEGPPPLDLSEVPRTPAKRAELVTEMAGLRYELANAFFLSLGRADTAAALYRTILTDTPDLPVATRARYALAEIERAAGREDAARPLYEAVVAADSSALRRASRLRLGLDEEGGAADTSVASSPAYDAIRQRWRRGDPLGATEAFVALGDADPDAGVAPRAYLAAAIAYAEWAGRDSTALVRPLPDSLVSAVLFSVADSLSTVEMAEAAAAYEAERAAEADSLAAPADSVAAPAAQPDAPLRDGVQPVGLPDDERPVLRPPGDDDEQPIRPIRAEPDDVVDEIPPADDDRPLVRRPESLGGPGARRPTPAPVARATPAAPLEPQGRTALPLVDSTSFTLRHHLRAITSRYAGTPAAVRAAELVAALPALPPFDPSELRPEADSVDAEGLLARALAAPPPPVQADSTVAVDSTAAPDTSAPEPRPVPADDEPVAQVSTTAPAPATVGGLRGEGPLDPSAGGFTWRVRTLSIPGEGEQMVDVLTRAGFKAAILRETGGGAYVIAIGWFEEEVQARAARDALPAWAQLRGEIVALAGYEALPESETSRDDGP</sequence>
<evidence type="ECO:0000313" key="4">
    <source>
        <dbReference type="Proteomes" id="UP000216339"/>
    </source>
</evidence>
<dbReference type="InterPro" id="IPR019734">
    <property type="entry name" value="TPR_rpt"/>
</dbReference>
<accession>A0A271J0F7</accession>
<feature type="region of interest" description="Disordered" evidence="2">
    <location>
        <begin position="434"/>
        <end position="468"/>
    </location>
</feature>
<feature type="region of interest" description="Disordered" evidence="2">
    <location>
        <begin position="749"/>
        <end position="853"/>
    </location>
</feature>
<name>A0A271J0F7_9BACT</name>
<comment type="caution">
    <text evidence="3">The sequence shown here is derived from an EMBL/GenBank/DDBJ whole genome shotgun (WGS) entry which is preliminary data.</text>
</comment>
<feature type="compositionally biased region" description="Low complexity" evidence="2">
    <location>
        <begin position="830"/>
        <end position="845"/>
    </location>
</feature>
<dbReference type="InterPro" id="IPR011990">
    <property type="entry name" value="TPR-like_helical_dom_sf"/>
</dbReference>
<reference evidence="3 4" key="1">
    <citation type="submission" date="2016-11" db="EMBL/GenBank/DDBJ databases">
        <title>Study of marine rhodopsin-containing bacteria.</title>
        <authorList>
            <person name="Yoshizawa S."/>
            <person name="Kumagai Y."/>
            <person name="Kogure K."/>
        </authorList>
    </citation>
    <scope>NUCLEOTIDE SEQUENCE [LARGE SCALE GENOMIC DNA]</scope>
    <source>
        <strain evidence="3 4">SAORIC-28</strain>
    </source>
</reference>
<keyword evidence="1" id="KW-0802">TPR repeat</keyword>
<dbReference type="SMART" id="SM00028">
    <property type="entry name" value="TPR"/>
    <property type="match status" value="4"/>
</dbReference>
<dbReference type="PROSITE" id="PS50005">
    <property type="entry name" value="TPR"/>
    <property type="match status" value="1"/>
</dbReference>
<dbReference type="AlphaFoldDB" id="A0A271J0F7"/>
<organism evidence="3 4">
    <name type="scientific">Rubrivirga marina</name>
    <dbReference type="NCBI Taxonomy" id="1196024"/>
    <lineage>
        <taxon>Bacteria</taxon>
        <taxon>Pseudomonadati</taxon>
        <taxon>Rhodothermota</taxon>
        <taxon>Rhodothermia</taxon>
        <taxon>Rhodothermales</taxon>
        <taxon>Rubricoccaceae</taxon>
        <taxon>Rubrivirga</taxon>
    </lineage>
</organism>
<dbReference type="Proteomes" id="UP000216339">
    <property type="component" value="Unassembled WGS sequence"/>
</dbReference>
<keyword evidence="4" id="KW-1185">Reference proteome</keyword>